<dbReference type="GO" id="GO:0005615">
    <property type="term" value="C:extracellular space"/>
    <property type="evidence" value="ECO:0007669"/>
    <property type="project" value="TreeGrafter"/>
</dbReference>
<evidence type="ECO:0000256" key="2">
    <source>
        <dbReference type="ARBA" id="ARBA00023108"/>
    </source>
</evidence>
<dbReference type="OrthoDB" id="8179031at2759"/>
<gene>
    <name evidence="5" type="ORF">MELIAE_LOCUS8773</name>
</gene>
<accession>A0A9P0BA92</accession>
<evidence type="ECO:0000256" key="1">
    <source>
        <dbReference type="ARBA" id="ARBA00022729"/>
    </source>
</evidence>
<dbReference type="PANTHER" id="PTHR11008">
    <property type="entry name" value="PROTEIN TAKEOUT-LIKE PROTEIN"/>
    <property type="match status" value="1"/>
</dbReference>
<keyword evidence="6" id="KW-1185">Reference proteome</keyword>
<dbReference type="InterPro" id="IPR038606">
    <property type="entry name" value="To_sf"/>
</dbReference>
<feature type="transmembrane region" description="Helical" evidence="4">
    <location>
        <begin position="7"/>
        <end position="25"/>
    </location>
</feature>
<sequence>MILSIQNFVFFSAFTCVLCVIPGYIKVCSSSEKDLDKCIINSIDELRPKLREGIEELNVPSIEPLTLDEVKLRSGPRAAKIDANITNLRVWGASDFQILSLEPNLNKNKFVFKATIPSLYFEGDYDIDMNLLLLKFKGQGPIQGNFSDYTFDCVLRGKRINKNGAQYLEFRKMALRLNIGPKSLIRLGNLFSQDPQIAKATNQVIEENSDIFVEEIKPALENSLSQKFTDIANQITTRFTFKELFP</sequence>
<keyword evidence="4" id="KW-0472">Membrane</keyword>
<dbReference type="Proteomes" id="UP001154078">
    <property type="component" value="Chromosome 5"/>
</dbReference>
<proteinExistence type="inferred from homology"/>
<keyword evidence="2" id="KW-0090">Biological rhythms</keyword>
<comment type="similarity">
    <text evidence="3">Belongs to the TO family.</text>
</comment>
<dbReference type="InterPro" id="IPR010562">
    <property type="entry name" value="Haemolymph_juvenile_hormone-bd"/>
</dbReference>
<keyword evidence="4" id="KW-1133">Transmembrane helix</keyword>
<name>A0A9P0BA92_BRAAE</name>
<dbReference type="Gene3D" id="3.15.10.30">
    <property type="entry name" value="Haemolymph juvenile hormone binding protein"/>
    <property type="match status" value="1"/>
</dbReference>
<evidence type="ECO:0000256" key="4">
    <source>
        <dbReference type="SAM" id="Phobius"/>
    </source>
</evidence>
<dbReference type="GO" id="GO:0007623">
    <property type="term" value="P:circadian rhythm"/>
    <property type="evidence" value="ECO:0007669"/>
    <property type="project" value="UniProtKB-ARBA"/>
</dbReference>
<protein>
    <submittedName>
        <fullName evidence="5">Uncharacterized protein</fullName>
    </submittedName>
</protein>
<dbReference type="Pfam" id="PF06585">
    <property type="entry name" value="JHBP"/>
    <property type="match status" value="1"/>
</dbReference>
<reference evidence="5" key="1">
    <citation type="submission" date="2021-12" db="EMBL/GenBank/DDBJ databases">
        <authorList>
            <person name="King R."/>
        </authorList>
    </citation>
    <scope>NUCLEOTIDE SEQUENCE</scope>
</reference>
<dbReference type="EMBL" id="OV121136">
    <property type="protein sequence ID" value="CAH0558260.1"/>
    <property type="molecule type" value="Genomic_DNA"/>
</dbReference>
<dbReference type="SMART" id="SM00700">
    <property type="entry name" value="JHBP"/>
    <property type="match status" value="1"/>
</dbReference>
<dbReference type="PANTHER" id="PTHR11008:SF39">
    <property type="entry name" value="CIRCADIAN CLOCK-CONTROLLED PROTEIN-LIKE PROTEIN"/>
    <property type="match status" value="1"/>
</dbReference>
<dbReference type="FunFam" id="3.15.10.30:FF:000001">
    <property type="entry name" value="Takeout-like protein 1"/>
    <property type="match status" value="1"/>
</dbReference>
<keyword evidence="1" id="KW-0732">Signal</keyword>
<evidence type="ECO:0000313" key="5">
    <source>
        <dbReference type="EMBL" id="CAH0558260.1"/>
    </source>
</evidence>
<dbReference type="AlphaFoldDB" id="A0A9P0BA92"/>
<organism evidence="5 6">
    <name type="scientific">Brassicogethes aeneus</name>
    <name type="common">Rape pollen beetle</name>
    <name type="synonym">Meligethes aeneus</name>
    <dbReference type="NCBI Taxonomy" id="1431903"/>
    <lineage>
        <taxon>Eukaryota</taxon>
        <taxon>Metazoa</taxon>
        <taxon>Ecdysozoa</taxon>
        <taxon>Arthropoda</taxon>
        <taxon>Hexapoda</taxon>
        <taxon>Insecta</taxon>
        <taxon>Pterygota</taxon>
        <taxon>Neoptera</taxon>
        <taxon>Endopterygota</taxon>
        <taxon>Coleoptera</taxon>
        <taxon>Polyphaga</taxon>
        <taxon>Cucujiformia</taxon>
        <taxon>Nitidulidae</taxon>
        <taxon>Meligethinae</taxon>
        <taxon>Brassicogethes</taxon>
    </lineage>
</organism>
<keyword evidence="4" id="KW-0812">Transmembrane</keyword>
<evidence type="ECO:0000313" key="6">
    <source>
        <dbReference type="Proteomes" id="UP001154078"/>
    </source>
</evidence>
<evidence type="ECO:0000256" key="3">
    <source>
        <dbReference type="ARBA" id="ARBA00060902"/>
    </source>
</evidence>